<comment type="caution">
    <text evidence="5">The sequence shown here is derived from an EMBL/GenBank/DDBJ whole genome shotgun (WGS) entry which is preliminary data.</text>
</comment>
<dbReference type="NCBIfam" id="NF047619">
    <property type="entry name" value="NADase_discoid"/>
    <property type="match status" value="1"/>
</dbReference>
<evidence type="ECO:0000313" key="6">
    <source>
        <dbReference type="Proteomes" id="UP000176244"/>
    </source>
</evidence>
<dbReference type="SUPFAM" id="SSF48452">
    <property type="entry name" value="TPR-like"/>
    <property type="match status" value="1"/>
</dbReference>
<name>A0A1F2PCC5_9FIRM</name>
<evidence type="ECO:0000259" key="3">
    <source>
        <dbReference type="Pfam" id="PF13290"/>
    </source>
</evidence>
<keyword evidence="2" id="KW-1133">Transmembrane helix</keyword>
<feature type="repeat" description="TPR" evidence="1">
    <location>
        <begin position="90"/>
        <end position="123"/>
    </location>
</feature>
<keyword evidence="1" id="KW-0802">TPR repeat</keyword>
<proteinExistence type="predicted"/>
<evidence type="ECO:0000256" key="2">
    <source>
        <dbReference type="SAM" id="Phobius"/>
    </source>
</evidence>
<protein>
    <submittedName>
        <fullName evidence="5">Uncharacterized protein</fullName>
    </submittedName>
</protein>
<dbReference type="InterPro" id="IPR019734">
    <property type="entry name" value="TPR_rpt"/>
</dbReference>
<evidence type="ECO:0000259" key="4">
    <source>
        <dbReference type="Pfam" id="PF25302"/>
    </source>
</evidence>
<organism evidence="5 6">
    <name type="scientific">Acetobacterium wieringae</name>
    <dbReference type="NCBI Taxonomy" id="52694"/>
    <lineage>
        <taxon>Bacteria</taxon>
        <taxon>Bacillati</taxon>
        <taxon>Bacillota</taxon>
        <taxon>Clostridia</taxon>
        <taxon>Eubacteriales</taxon>
        <taxon>Eubacteriaceae</taxon>
        <taxon>Acetobacterium</taxon>
    </lineage>
</organism>
<reference evidence="5 6" key="1">
    <citation type="submission" date="2015-09" db="EMBL/GenBank/DDBJ databases">
        <title>Genome sequence of Acetobacterium wieringae DSM 1911.</title>
        <authorList>
            <person name="Poehlein A."/>
            <person name="Bengelsdorf F.R."/>
            <person name="Schiel-Bengelsdorf B."/>
            <person name="Duerre P."/>
            <person name="Daniel R."/>
        </authorList>
    </citation>
    <scope>NUCLEOTIDE SEQUENCE [LARGE SCALE GENOMIC DNA]</scope>
    <source>
        <strain evidence="5 6">DSM 1911</strain>
    </source>
</reference>
<feature type="domain" description="NAD glycohydrolase translocation F5/8 type C" evidence="4">
    <location>
        <begin position="317"/>
        <end position="455"/>
    </location>
</feature>
<feature type="transmembrane region" description="Helical" evidence="2">
    <location>
        <begin position="60"/>
        <end position="82"/>
    </location>
</feature>
<dbReference type="RefSeq" id="WP_070372762.1">
    <property type="nucleotide sequence ID" value="NZ_LKEU01000050.1"/>
</dbReference>
<dbReference type="Pfam" id="PF14559">
    <property type="entry name" value="TPR_19"/>
    <property type="match status" value="1"/>
</dbReference>
<dbReference type="Proteomes" id="UP000176244">
    <property type="component" value="Unassembled WGS sequence"/>
</dbReference>
<dbReference type="InterPro" id="IPR011990">
    <property type="entry name" value="TPR-like_helical_dom_sf"/>
</dbReference>
<sequence>MKCEKCGHENEASSLFCQNCGNPIRSLEKWESQVTEDTNREKIESGIPDRKTGHQGKNKGIIIAIAVVVGVFLIAGAVFGFINFQKINAVNSGLTNGEDLLAVQNYSEALVAFDGVLKLDPNSAAAIFGKAKAYTGAGNYKMANTFFEEAIRKEKNSEKLKMIFDAYIASEIQAGVSETDLFALLDRASEVTGDSKYADQKSSYTVKAPSFNLNPGTYQGEQKLEIVKADANDMVFYTTDGSQPTVSSIVYTEPITLTKGEKTINAIEVNGAGFASKIIEGKYVINDIPTTSGGSESEGSDSGSGTATGWDYANFSLYASSTLPDMAGISYYVGNVMDGSDNTAWVEGVSGDGIGEYVQCVYNGTSALTIHGVAIKNGYVKTTTSFAENGSVRGLVMYVNTSPVANMILERIRDEQVISISPVTINPGDSVVFVIDSAVAGPADGEHDTAITEIRLF</sequence>
<keyword evidence="2" id="KW-0472">Membrane</keyword>
<feature type="domain" description="GH29D-like beta-sandwich" evidence="3">
    <location>
        <begin position="214"/>
        <end position="278"/>
    </location>
</feature>
<dbReference type="Gene3D" id="1.25.40.10">
    <property type="entry name" value="Tetratricopeptide repeat domain"/>
    <property type="match status" value="1"/>
</dbReference>
<dbReference type="Pfam" id="PF25302">
    <property type="entry name" value="NADase_transloc"/>
    <property type="match status" value="1"/>
</dbReference>
<dbReference type="AlphaFoldDB" id="A0A1F2PCC5"/>
<accession>A0A1F2PCC5</accession>
<dbReference type="EMBL" id="LKEU01000050">
    <property type="protein sequence ID" value="OFV68997.1"/>
    <property type="molecule type" value="Genomic_DNA"/>
</dbReference>
<evidence type="ECO:0000256" key="1">
    <source>
        <dbReference type="PROSITE-ProRule" id="PRU00339"/>
    </source>
</evidence>
<dbReference type="InterPro" id="IPR059177">
    <property type="entry name" value="GH29D-like_dom"/>
</dbReference>
<feature type="repeat" description="TPR" evidence="1">
    <location>
        <begin position="124"/>
        <end position="157"/>
    </location>
</feature>
<dbReference type="PROSITE" id="PS50005">
    <property type="entry name" value="TPR"/>
    <property type="match status" value="2"/>
</dbReference>
<dbReference type="Pfam" id="PF13290">
    <property type="entry name" value="CHB_HEX_C_1"/>
    <property type="match status" value="1"/>
</dbReference>
<dbReference type="STRING" id="52694.ACWI_35340"/>
<gene>
    <name evidence="5" type="ORF">ACWI_35340</name>
</gene>
<dbReference type="OrthoDB" id="9802197at2"/>
<dbReference type="InterPro" id="IPR057561">
    <property type="entry name" value="NADase_transloc"/>
</dbReference>
<evidence type="ECO:0000313" key="5">
    <source>
        <dbReference type="EMBL" id="OFV68997.1"/>
    </source>
</evidence>
<keyword evidence="2" id="KW-0812">Transmembrane</keyword>